<gene>
    <name evidence="2" type="ORF">VVAX_05581</name>
</gene>
<dbReference type="CDD" id="cd04301">
    <property type="entry name" value="NAT_SF"/>
    <property type="match status" value="1"/>
</dbReference>
<proteinExistence type="predicted"/>
<dbReference type="InterPro" id="IPR016181">
    <property type="entry name" value="Acyl_CoA_acyltransferase"/>
</dbReference>
<dbReference type="InterPro" id="IPR000182">
    <property type="entry name" value="GNAT_dom"/>
</dbReference>
<dbReference type="AlphaFoldDB" id="A0A679JSK3"/>
<dbReference type="GO" id="GO:0004343">
    <property type="term" value="F:glucosamine 6-phosphate N-acetyltransferase activity"/>
    <property type="evidence" value="ECO:0007669"/>
    <property type="project" value="TreeGrafter"/>
</dbReference>
<name>A0A679JSK3_VARPD</name>
<dbReference type="InterPro" id="IPR039143">
    <property type="entry name" value="GNPNAT1-like"/>
</dbReference>
<dbReference type="SUPFAM" id="SSF55729">
    <property type="entry name" value="Acyl-CoA N-acyltransferases (Nat)"/>
    <property type="match status" value="1"/>
</dbReference>
<protein>
    <recommendedName>
        <fullName evidence="1">N-acetyltransferase domain-containing protein</fullName>
    </recommendedName>
</protein>
<reference evidence="2" key="1">
    <citation type="submission" date="2019-12" db="EMBL/GenBank/DDBJ databases">
        <authorList>
            <person name="Cremers G."/>
        </authorList>
    </citation>
    <scope>NUCLEOTIDE SEQUENCE</scope>
    <source>
        <strain evidence="2">Vvax</strain>
    </source>
</reference>
<feature type="domain" description="N-acetyltransferase" evidence="1">
    <location>
        <begin position="1"/>
        <end position="149"/>
    </location>
</feature>
<sequence>MDVHELAPSELGDLLALYRHLHEADDPLPDAATVDAVWRELLGNPRCRYYGIRAGGELVASCTVTVVANLTRGCRPYGVIENVVTHADHRQQGLGKAVLARALAFAWSQGCYKAMLMTGRKDEATFRFYESAGFSRDGKQAFIAKAPAP</sequence>
<accession>A0A679JSK3</accession>
<dbReference type="PANTHER" id="PTHR13355">
    <property type="entry name" value="GLUCOSAMINE 6-PHOSPHATE N-ACETYLTRANSFERASE"/>
    <property type="match status" value="1"/>
</dbReference>
<dbReference type="Gene3D" id="3.40.630.30">
    <property type="match status" value="1"/>
</dbReference>
<organism evidence="2">
    <name type="scientific">Variovorax paradoxus</name>
    <dbReference type="NCBI Taxonomy" id="34073"/>
    <lineage>
        <taxon>Bacteria</taxon>
        <taxon>Pseudomonadati</taxon>
        <taxon>Pseudomonadota</taxon>
        <taxon>Betaproteobacteria</taxon>
        <taxon>Burkholderiales</taxon>
        <taxon>Comamonadaceae</taxon>
        <taxon>Variovorax</taxon>
    </lineage>
</organism>
<dbReference type="Pfam" id="PF00583">
    <property type="entry name" value="Acetyltransf_1"/>
    <property type="match status" value="1"/>
</dbReference>
<dbReference type="PANTHER" id="PTHR13355:SF11">
    <property type="entry name" value="GLUCOSAMINE 6-PHOSPHATE N-ACETYLTRANSFERASE"/>
    <property type="match status" value="1"/>
</dbReference>
<dbReference type="EMBL" id="LR743508">
    <property type="protein sequence ID" value="CAA2109310.1"/>
    <property type="molecule type" value="Genomic_DNA"/>
</dbReference>
<evidence type="ECO:0000259" key="1">
    <source>
        <dbReference type="PROSITE" id="PS51186"/>
    </source>
</evidence>
<dbReference type="PROSITE" id="PS51186">
    <property type="entry name" value="GNAT"/>
    <property type="match status" value="1"/>
</dbReference>
<evidence type="ECO:0000313" key="2">
    <source>
        <dbReference type="EMBL" id="CAA2109310.1"/>
    </source>
</evidence>